<dbReference type="EMBL" id="JH413798">
    <property type="protein sequence ID" value="EHL32422.1"/>
    <property type="molecule type" value="Genomic_DNA"/>
</dbReference>
<dbReference type="AlphaFoldDB" id="G9EJL2"/>
<reference evidence="1 2" key="1">
    <citation type="journal article" date="2011" name="BMC Genomics">
        <title>Insight into cross-talk between intra-amoebal pathogens.</title>
        <authorList>
            <person name="Gimenez G."/>
            <person name="Bertelli C."/>
            <person name="Moliner C."/>
            <person name="Robert C."/>
            <person name="Raoult D."/>
            <person name="Fournier P.E."/>
            <person name="Greub G."/>
        </authorList>
    </citation>
    <scope>NUCLEOTIDE SEQUENCE [LARGE SCALE GENOMIC DNA]</scope>
    <source>
        <strain evidence="1 2">LLAP12</strain>
    </source>
</reference>
<accession>G9EJL2</accession>
<evidence type="ECO:0000313" key="2">
    <source>
        <dbReference type="Proteomes" id="UP000002770"/>
    </source>
</evidence>
<protein>
    <submittedName>
        <fullName evidence="1">Uncharacterized protein</fullName>
    </submittedName>
</protein>
<dbReference type="HOGENOM" id="CLU_2898691_0_0_6"/>
<dbReference type="InParanoid" id="G9EJL2"/>
<evidence type="ECO:0000313" key="1">
    <source>
        <dbReference type="EMBL" id="EHL32422.1"/>
    </source>
</evidence>
<name>G9EJL2_9GAMM</name>
<sequence>MSHAQLFVVDADADIVCAVGSVSGVAGTAGCLLFGVVGTVLDGLTSILLGAKALFLLYRFRC</sequence>
<organism evidence="1 2">
    <name type="scientific">Legionella drancourtii LLAP12</name>
    <dbReference type="NCBI Taxonomy" id="658187"/>
    <lineage>
        <taxon>Bacteria</taxon>
        <taxon>Pseudomonadati</taxon>
        <taxon>Pseudomonadota</taxon>
        <taxon>Gammaproteobacteria</taxon>
        <taxon>Legionellales</taxon>
        <taxon>Legionellaceae</taxon>
        <taxon>Legionella</taxon>
    </lineage>
</organism>
<keyword evidence="2" id="KW-1185">Reference proteome</keyword>
<gene>
    <name evidence="1" type="ORF">LDG_5378</name>
</gene>
<dbReference type="Proteomes" id="UP000002770">
    <property type="component" value="Unassembled WGS sequence"/>
</dbReference>
<proteinExistence type="predicted"/>